<accession>A0A2W5NIQ0</accession>
<evidence type="ECO:0000256" key="6">
    <source>
        <dbReference type="ARBA" id="ARBA00023136"/>
    </source>
</evidence>
<evidence type="ECO:0000256" key="3">
    <source>
        <dbReference type="ARBA" id="ARBA00022475"/>
    </source>
</evidence>
<feature type="transmembrane region" description="Helical" evidence="7">
    <location>
        <begin position="131"/>
        <end position="154"/>
    </location>
</feature>
<feature type="transmembrane region" description="Helical" evidence="7">
    <location>
        <begin position="174"/>
        <end position="202"/>
    </location>
</feature>
<dbReference type="GO" id="GO:0006605">
    <property type="term" value="P:protein targeting"/>
    <property type="evidence" value="ECO:0007669"/>
    <property type="project" value="InterPro"/>
</dbReference>
<dbReference type="PANTHER" id="PTHR30065:SF8">
    <property type="entry name" value="FLAGELLAR BIOSYNTHETIC PROTEIN FLIR"/>
    <property type="match status" value="1"/>
</dbReference>
<gene>
    <name evidence="8" type="ORF">DI556_01545</name>
</gene>
<dbReference type="PANTHER" id="PTHR30065">
    <property type="entry name" value="FLAGELLAR BIOSYNTHETIC PROTEIN FLIR"/>
    <property type="match status" value="1"/>
</dbReference>
<evidence type="ECO:0000313" key="9">
    <source>
        <dbReference type="Proteomes" id="UP000249185"/>
    </source>
</evidence>
<protein>
    <submittedName>
        <fullName evidence="8">Flagellar biosynthesis protein FliR</fullName>
    </submittedName>
</protein>
<comment type="subcellular location">
    <subcellularLocation>
        <location evidence="1">Cell membrane</location>
        <topology evidence="1">Multi-pass membrane protein</topology>
    </subcellularLocation>
</comment>
<evidence type="ECO:0000256" key="5">
    <source>
        <dbReference type="ARBA" id="ARBA00022989"/>
    </source>
</evidence>
<sequence length="259" mass="26429">MIAEIGQILDLSADAVSGFILVFARVGGVMALLPAFGEQLIPARVRLGITLAFAMVVWPMVAGQGPAIDPARPFLALLLIEALIGLLLGIATRLLVLGLQFAGTVIAQSTSLAQILGSGVTPDPMPAMGALLTLAALTIAVATGLHVKAALLIARSYEILPMGLLPSGADVATWGVARVAAAFALGFSLAAPFVIAAFAYNFALGAINRAMPQLMVAFIGAPAATAGGLFLLLLAAPLILRHWNAALDAVLADPLATPR</sequence>
<proteinExistence type="inferred from homology"/>
<evidence type="ECO:0000256" key="7">
    <source>
        <dbReference type="SAM" id="Phobius"/>
    </source>
</evidence>
<dbReference type="PRINTS" id="PR00953">
    <property type="entry name" value="TYPE3IMRPROT"/>
</dbReference>
<evidence type="ECO:0000256" key="2">
    <source>
        <dbReference type="ARBA" id="ARBA00009772"/>
    </source>
</evidence>
<evidence type="ECO:0000256" key="4">
    <source>
        <dbReference type="ARBA" id="ARBA00022692"/>
    </source>
</evidence>
<dbReference type="EMBL" id="QFPW01000001">
    <property type="protein sequence ID" value="PZQ52368.1"/>
    <property type="molecule type" value="Genomic_DNA"/>
</dbReference>
<keyword evidence="5 7" id="KW-1133">Transmembrane helix</keyword>
<comment type="caution">
    <text evidence="8">The sequence shown here is derived from an EMBL/GenBank/DDBJ whole genome shotgun (WGS) entry which is preliminary data.</text>
</comment>
<feature type="transmembrane region" description="Helical" evidence="7">
    <location>
        <begin position="15"/>
        <end position="33"/>
    </location>
</feature>
<dbReference type="AlphaFoldDB" id="A0A2W5NIQ0"/>
<keyword evidence="6 7" id="KW-0472">Membrane</keyword>
<evidence type="ECO:0000256" key="1">
    <source>
        <dbReference type="ARBA" id="ARBA00004651"/>
    </source>
</evidence>
<dbReference type="Pfam" id="PF01311">
    <property type="entry name" value="Bac_export_1"/>
    <property type="match status" value="1"/>
</dbReference>
<feature type="transmembrane region" description="Helical" evidence="7">
    <location>
        <begin position="74"/>
        <end position="96"/>
    </location>
</feature>
<keyword evidence="8" id="KW-0969">Cilium</keyword>
<dbReference type="GO" id="GO:0005886">
    <property type="term" value="C:plasma membrane"/>
    <property type="evidence" value="ECO:0007669"/>
    <property type="project" value="UniProtKB-SubCell"/>
</dbReference>
<dbReference type="InterPro" id="IPR002010">
    <property type="entry name" value="T3SS_IM_R"/>
</dbReference>
<feature type="transmembrane region" description="Helical" evidence="7">
    <location>
        <begin position="45"/>
        <end position="62"/>
    </location>
</feature>
<organism evidence="8 9">
    <name type="scientific">Rhodovulum sulfidophilum</name>
    <name type="common">Rhodobacter sulfidophilus</name>
    <dbReference type="NCBI Taxonomy" id="35806"/>
    <lineage>
        <taxon>Bacteria</taxon>
        <taxon>Pseudomonadati</taxon>
        <taxon>Pseudomonadota</taxon>
        <taxon>Alphaproteobacteria</taxon>
        <taxon>Rhodobacterales</taxon>
        <taxon>Paracoccaceae</taxon>
        <taxon>Rhodovulum</taxon>
    </lineage>
</organism>
<feature type="transmembrane region" description="Helical" evidence="7">
    <location>
        <begin position="214"/>
        <end position="240"/>
    </location>
</feature>
<keyword evidence="4 7" id="KW-0812">Transmembrane</keyword>
<keyword evidence="8" id="KW-0282">Flagellum</keyword>
<comment type="similarity">
    <text evidence="2">Belongs to the FliR/MopE/SpaR family.</text>
</comment>
<keyword evidence="8" id="KW-0966">Cell projection</keyword>
<dbReference type="Proteomes" id="UP000249185">
    <property type="component" value="Unassembled WGS sequence"/>
</dbReference>
<evidence type="ECO:0000313" key="8">
    <source>
        <dbReference type="EMBL" id="PZQ52368.1"/>
    </source>
</evidence>
<name>A0A2W5NIQ0_RHOSU</name>
<reference evidence="8 9" key="1">
    <citation type="submission" date="2017-08" db="EMBL/GenBank/DDBJ databases">
        <title>Infants hospitalized years apart are colonized by the same room-sourced microbial strains.</title>
        <authorList>
            <person name="Brooks B."/>
            <person name="Olm M.R."/>
            <person name="Firek B.A."/>
            <person name="Baker R."/>
            <person name="Thomas B.C."/>
            <person name="Morowitz M.J."/>
            <person name="Banfield J.F."/>
        </authorList>
    </citation>
    <scope>NUCLEOTIDE SEQUENCE [LARGE SCALE GENOMIC DNA]</scope>
    <source>
        <strain evidence="8">S2_005_002_R2_34</strain>
    </source>
</reference>
<keyword evidence="3" id="KW-1003">Cell membrane</keyword>